<dbReference type="PRINTS" id="PR00097">
    <property type="entry name" value="ANTSNTHASEII"/>
</dbReference>
<proteinExistence type="predicted"/>
<dbReference type="RefSeq" id="WP_085009307.1">
    <property type="nucleotide sequence ID" value="NZ_NAAD01000002.1"/>
</dbReference>
<keyword evidence="4" id="KW-1185">Reference proteome</keyword>
<protein>
    <submittedName>
        <fullName evidence="3">Anthranilate/aminodeoxychorismate synthase component II</fullName>
    </submittedName>
</protein>
<evidence type="ECO:0000259" key="2">
    <source>
        <dbReference type="Pfam" id="PF00117"/>
    </source>
</evidence>
<sequence length="199" mass="21426">MLLMIDNYDSFTYNLVQYFGELGAEVEVHRNDRISIADIERLAPDHLVISPGPCTPNEAGISVAAVQQLAGRIPLLGVCLGHQSIGQAFGGKVVAAASLMHGKTSPVEHDGRGLFAGLDNPFVATRYHSLIVERESLPDCLEVTAWTADGTIMGLRHRQLPVWGVQFHPESILTSAGKQLLRNFLNFTPGALASEKGAA</sequence>
<keyword evidence="1" id="KW-0315">Glutamine amidotransferase</keyword>
<dbReference type="InterPro" id="IPR029062">
    <property type="entry name" value="Class_I_gatase-like"/>
</dbReference>
<dbReference type="InterPro" id="IPR050472">
    <property type="entry name" value="Anth_synth/Amidotransfase"/>
</dbReference>
<dbReference type="GO" id="GO:0000162">
    <property type="term" value="P:L-tryptophan biosynthetic process"/>
    <property type="evidence" value="ECO:0007669"/>
    <property type="project" value="TreeGrafter"/>
</dbReference>
<dbReference type="InterPro" id="IPR017926">
    <property type="entry name" value="GATASE"/>
</dbReference>
<dbReference type="InterPro" id="IPR006221">
    <property type="entry name" value="TrpG/PapA_dom"/>
</dbReference>
<dbReference type="Proteomes" id="UP000193136">
    <property type="component" value="Unassembled WGS sequence"/>
</dbReference>
<dbReference type="SUPFAM" id="SSF52317">
    <property type="entry name" value="Class I glutamine amidotransferase-like"/>
    <property type="match status" value="1"/>
</dbReference>
<dbReference type="PRINTS" id="PR00099">
    <property type="entry name" value="CPSGATASE"/>
</dbReference>
<dbReference type="PANTHER" id="PTHR43418">
    <property type="entry name" value="MULTIFUNCTIONAL TRYPTOPHAN BIOSYNTHESIS PROTEIN-RELATED"/>
    <property type="match status" value="1"/>
</dbReference>
<dbReference type="Gene3D" id="3.40.50.880">
    <property type="match status" value="1"/>
</dbReference>
<name>A0A1X0YD63_9BACT</name>
<dbReference type="NCBIfam" id="TIGR00566">
    <property type="entry name" value="trpG_papA"/>
    <property type="match status" value="1"/>
</dbReference>
<dbReference type="STRING" id="1969733.B5V00_03195"/>
<dbReference type="FunFam" id="3.40.50.880:FF:000003">
    <property type="entry name" value="Anthranilate synthase component II"/>
    <property type="match status" value="1"/>
</dbReference>
<dbReference type="PANTHER" id="PTHR43418:SF4">
    <property type="entry name" value="MULTIFUNCTIONAL TRYPTOPHAN BIOSYNTHESIS PROTEIN"/>
    <property type="match status" value="1"/>
</dbReference>
<dbReference type="GO" id="GO:0004049">
    <property type="term" value="F:anthranilate synthase activity"/>
    <property type="evidence" value="ECO:0007669"/>
    <property type="project" value="TreeGrafter"/>
</dbReference>
<dbReference type="Pfam" id="PF00117">
    <property type="entry name" value="GATase"/>
    <property type="match status" value="1"/>
</dbReference>
<gene>
    <name evidence="3" type="ORF">B5V00_03195</name>
</gene>
<dbReference type="OrthoDB" id="9786812at2"/>
<organism evidence="3 4">
    <name type="scientific">Geothermobacter hydrogeniphilus</name>
    <dbReference type="NCBI Taxonomy" id="1969733"/>
    <lineage>
        <taxon>Bacteria</taxon>
        <taxon>Pseudomonadati</taxon>
        <taxon>Thermodesulfobacteriota</taxon>
        <taxon>Desulfuromonadia</taxon>
        <taxon>Desulfuromonadales</taxon>
        <taxon>Geothermobacteraceae</taxon>
        <taxon>Geothermobacter</taxon>
    </lineage>
</organism>
<reference evidence="3 4" key="1">
    <citation type="submission" date="2017-03" db="EMBL/GenBank/DDBJ databases">
        <title>Genome sequence of Geothermobacter sp. EPR-M, Deep-Sea Iron Reducer.</title>
        <authorList>
            <person name="Tully B."/>
            <person name="Savalia P."/>
            <person name="Abuyen K."/>
            <person name="Baughan C."/>
            <person name="Romero E."/>
            <person name="Ronkowski C."/>
            <person name="Torres B."/>
            <person name="Tremblay J."/>
            <person name="Trujillo A."/>
            <person name="Tyler M."/>
            <person name="Perez-Rodriguez I."/>
            <person name="Amend J."/>
        </authorList>
    </citation>
    <scope>NUCLEOTIDE SEQUENCE [LARGE SCALE GENOMIC DNA]</scope>
    <source>
        <strain evidence="3 4">EPR-M</strain>
    </source>
</reference>
<evidence type="ECO:0000313" key="4">
    <source>
        <dbReference type="Proteomes" id="UP000193136"/>
    </source>
</evidence>
<feature type="domain" description="Glutamine amidotransferase" evidence="2">
    <location>
        <begin position="3"/>
        <end position="185"/>
    </location>
</feature>
<evidence type="ECO:0000313" key="3">
    <source>
        <dbReference type="EMBL" id="ORJ63067.1"/>
    </source>
</evidence>
<dbReference type="PROSITE" id="PS51273">
    <property type="entry name" value="GATASE_TYPE_1"/>
    <property type="match status" value="1"/>
</dbReference>
<comment type="caution">
    <text evidence="3">The sequence shown here is derived from an EMBL/GenBank/DDBJ whole genome shotgun (WGS) entry which is preliminary data.</text>
</comment>
<accession>A0A1X0YD63</accession>
<dbReference type="EMBL" id="NAAD01000002">
    <property type="protein sequence ID" value="ORJ63067.1"/>
    <property type="molecule type" value="Genomic_DNA"/>
</dbReference>
<evidence type="ECO:0000256" key="1">
    <source>
        <dbReference type="ARBA" id="ARBA00022962"/>
    </source>
</evidence>
<dbReference type="PRINTS" id="PR00096">
    <property type="entry name" value="GATASE"/>
</dbReference>
<dbReference type="GO" id="GO:0005829">
    <property type="term" value="C:cytosol"/>
    <property type="evidence" value="ECO:0007669"/>
    <property type="project" value="TreeGrafter"/>
</dbReference>
<dbReference type="CDD" id="cd01743">
    <property type="entry name" value="GATase1_Anthranilate_Synthase"/>
    <property type="match status" value="1"/>
</dbReference>
<dbReference type="AlphaFoldDB" id="A0A1X0YD63"/>